<proteinExistence type="predicted"/>
<name>A0ACB9MQB8_9MYRT</name>
<reference evidence="2" key="1">
    <citation type="journal article" date="2023" name="Front. Plant Sci.">
        <title>Chromosomal-level genome assembly of Melastoma candidum provides insights into trichome evolution.</title>
        <authorList>
            <person name="Zhong Y."/>
            <person name="Wu W."/>
            <person name="Sun C."/>
            <person name="Zou P."/>
            <person name="Liu Y."/>
            <person name="Dai S."/>
            <person name="Zhou R."/>
        </authorList>
    </citation>
    <scope>NUCLEOTIDE SEQUENCE [LARGE SCALE GENOMIC DNA]</scope>
</reference>
<evidence type="ECO:0000313" key="1">
    <source>
        <dbReference type="EMBL" id="KAI4326130.1"/>
    </source>
</evidence>
<dbReference type="Proteomes" id="UP001057402">
    <property type="component" value="Chromosome 9"/>
</dbReference>
<accession>A0ACB9MQB8</accession>
<dbReference type="EMBL" id="CM042888">
    <property type="protein sequence ID" value="KAI4326130.1"/>
    <property type="molecule type" value="Genomic_DNA"/>
</dbReference>
<keyword evidence="2" id="KW-1185">Reference proteome</keyword>
<comment type="caution">
    <text evidence="1">The sequence shown here is derived from an EMBL/GenBank/DDBJ whole genome shotgun (WGS) entry which is preliminary data.</text>
</comment>
<sequence>MEGKEGGSAWRSSATGSGWVTVQKRESPLWVCRPRRAWVAVSAGGPRTWKRGIAVARAGNAGENKAWREELTTTAASGDDGVAPILGDRQGREFRVKTSRCQERGPEMLGSGLLVCRRLRNLFWKRRCFWRSWYCAFCIQAGCPGGTSAIASWGARQVADVSLWECWPAVAVATDLLMRLVDFMKFKVQPFCCVPILPSMSKIDIWCIV</sequence>
<organism evidence="1 2">
    <name type="scientific">Melastoma candidum</name>
    <dbReference type="NCBI Taxonomy" id="119954"/>
    <lineage>
        <taxon>Eukaryota</taxon>
        <taxon>Viridiplantae</taxon>
        <taxon>Streptophyta</taxon>
        <taxon>Embryophyta</taxon>
        <taxon>Tracheophyta</taxon>
        <taxon>Spermatophyta</taxon>
        <taxon>Magnoliopsida</taxon>
        <taxon>eudicotyledons</taxon>
        <taxon>Gunneridae</taxon>
        <taxon>Pentapetalae</taxon>
        <taxon>rosids</taxon>
        <taxon>malvids</taxon>
        <taxon>Myrtales</taxon>
        <taxon>Melastomataceae</taxon>
        <taxon>Melastomatoideae</taxon>
        <taxon>Melastomateae</taxon>
        <taxon>Melastoma</taxon>
    </lineage>
</organism>
<gene>
    <name evidence="1" type="ORF">MLD38_031473</name>
</gene>
<evidence type="ECO:0000313" key="2">
    <source>
        <dbReference type="Proteomes" id="UP001057402"/>
    </source>
</evidence>
<protein>
    <submittedName>
        <fullName evidence="1">Uncharacterized protein</fullName>
    </submittedName>
</protein>